<dbReference type="Proteomes" id="UP000193090">
    <property type="component" value="Unassembled WGS sequence"/>
</dbReference>
<gene>
    <name evidence="1" type="ORF">AWC30_07000</name>
</gene>
<keyword evidence="2" id="KW-1185">Reference proteome</keyword>
<name>A0A1X2ELV5_9MYCO</name>
<dbReference type="STRING" id="1798.AWC30_07000"/>
<proteinExistence type="predicted"/>
<evidence type="ECO:0000313" key="2">
    <source>
        <dbReference type="Proteomes" id="UP000193090"/>
    </source>
</evidence>
<organism evidence="1 2">
    <name type="scientific">Mycolicibacillus trivialis</name>
    <dbReference type="NCBI Taxonomy" id="1798"/>
    <lineage>
        <taxon>Bacteria</taxon>
        <taxon>Bacillati</taxon>
        <taxon>Actinomycetota</taxon>
        <taxon>Actinomycetes</taxon>
        <taxon>Mycobacteriales</taxon>
        <taxon>Mycobacteriaceae</taxon>
        <taxon>Mycolicibacillus</taxon>
    </lineage>
</organism>
<evidence type="ECO:0000313" key="1">
    <source>
        <dbReference type="EMBL" id="ORX06147.1"/>
    </source>
</evidence>
<comment type="caution">
    <text evidence="1">The sequence shown here is derived from an EMBL/GenBank/DDBJ whole genome shotgun (WGS) entry which is preliminary data.</text>
</comment>
<protein>
    <submittedName>
        <fullName evidence="1">Uncharacterized protein</fullName>
    </submittedName>
</protein>
<reference evidence="1 2" key="1">
    <citation type="submission" date="2016-01" db="EMBL/GenBank/DDBJ databases">
        <title>The new phylogeny of the genus Mycobacterium.</title>
        <authorList>
            <person name="Tarcisio F."/>
            <person name="Conor M."/>
            <person name="Antonella G."/>
            <person name="Elisabetta G."/>
            <person name="Giulia F.S."/>
            <person name="Sara T."/>
            <person name="Anna F."/>
            <person name="Clotilde B."/>
            <person name="Roberto B."/>
            <person name="Veronica D.S."/>
            <person name="Fabio R."/>
            <person name="Monica P."/>
            <person name="Olivier J."/>
            <person name="Enrico T."/>
            <person name="Nicola S."/>
        </authorList>
    </citation>
    <scope>NUCLEOTIDE SEQUENCE [LARGE SCALE GENOMIC DNA]</scope>
    <source>
        <strain evidence="1 2">DSM 44153</strain>
    </source>
</reference>
<dbReference type="EMBL" id="LQPZ01000016">
    <property type="protein sequence ID" value="ORX06147.1"/>
    <property type="molecule type" value="Genomic_DNA"/>
</dbReference>
<accession>A0A1X2ELV5</accession>
<dbReference type="AlphaFoldDB" id="A0A1X2ELV5"/>
<sequence>MGLVGFRRTVLSDAEVAEALSRAVRLIDPMVVVLADADLFGLKARTYQPGGGDAPVDRVLDGLAVALNIAHAPGTRAWATMDVRHRVNWWVRRVGAANTVLVASPRAFGVLSAALPVQDMLGFANQAIVLCAVAREYGVTDRGELIRLLAAVLCNRELDADVIAEAQHHGPEPHRIGANPFAFARSLWHLAGVLRRIRDELDQRPQPRGIFRRLGVLPGVGGLAGYLGEYGALRRAAKAAIAHLRHDTRPDADVIPIRSTAPATRA</sequence>